<dbReference type="Pfam" id="PF04854">
    <property type="entry name" value="DUF624"/>
    <property type="match status" value="1"/>
</dbReference>
<reference evidence="1 2" key="1">
    <citation type="journal article" date="2019" name="Nat. Med.">
        <title>A library of human gut bacterial isolates paired with longitudinal multiomics data enables mechanistic microbiome research.</title>
        <authorList>
            <person name="Poyet M."/>
            <person name="Groussin M."/>
            <person name="Gibbons S.M."/>
            <person name="Avila-Pacheco J."/>
            <person name="Jiang X."/>
            <person name="Kearney S.M."/>
            <person name="Perrotta A.R."/>
            <person name="Berdy B."/>
            <person name="Zhao S."/>
            <person name="Lieberman T.D."/>
            <person name="Swanson P.K."/>
            <person name="Smith M."/>
            <person name="Roesemann S."/>
            <person name="Alexander J.E."/>
            <person name="Rich S.A."/>
            <person name="Livny J."/>
            <person name="Vlamakis H."/>
            <person name="Clish C."/>
            <person name="Bullock K."/>
            <person name="Deik A."/>
            <person name="Scott J."/>
            <person name="Pierce K.A."/>
            <person name="Xavier R.J."/>
            <person name="Alm E.J."/>
        </authorList>
    </citation>
    <scope>NUCLEOTIDE SEQUENCE [LARGE SCALE GENOMIC DNA]</scope>
    <source>
        <strain evidence="1 2">BIOML-A198</strain>
    </source>
</reference>
<evidence type="ECO:0000313" key="2">
    <source>
        <dbReference type="Proteomes" id="UP000487649"/>
    </source>
</evidence>
<dbReference type="InterPro" id="IPR006938">
    <property type="entry name" value="DUF624"/>
</dbReference>
<sequence>MASQYDDNLFFKMIYAISDIAVLSILWFIGSLPLVTIGASTTALFYVCGKKVKQDEPKIISEFIKSYKENFKQSFLITGILAILWYGTLTYFMMSFSALKEGFNGSVVVMLVLAFEVVMMSVYMCALLAKYELRTIQIIRNSFLFIHAYFIESIKAFGLIIAIIFCLLLVPGIVIVLPGAIGLTGSIFIRNSIHKFLVRQKAVEELRQEQAIEC</sequence>
<evidence type="ECO:0000313" key="1">
    <source>
        <dbReference type="EMBL" id="MTK19918.1"/>
    </source>
</evidence>
<name>A0A173R0G2_9FIRM</name>
<dbReference type="OrthoDB" id="1656108at2"/>
<gene>
    <name evidence="1" type="ORF">GMA92_00505</name>
</gene>
<comment type="caution">
    <text evidence="1">The sequence shown here is derived from an EMBL/GenBank/DDBJ whole genome shotgun (WGS) entry which is preliminary data.</text>
</comment>
<dbReference type="RefSeq" id="WP_006785369.1">
    <property type="nucleotide sequence ID" value="NZ_CABJBH010000008.1"/>
</dbReference>
<proteinExistence type="predicted"/>
<dbReference type="EMBL" id="WMQE01000001">
    <property type="protein sequence ID" value="MTK19918.1"/>
    <property type="molecule type" value="Genomic_DNA"/>
</dbReference>
<protein>
    <submittedName>
        <fullName evidence="1">DUF624 domain-containing protein</fullName>
    </submittedName>
</protein>
<dbReference type="Proteomes" id="UP000487649">
    <property type="component" value="Unassembled WGS sequence"/>
</dbReference>
<dbReference type="GeneID" id="60060057"/>
<dbReference type="AlphaFoldDB" id="A0A173R0G2"/>
<organism evidence="1 2">
    <name type="scientific">Turicibacter sanguinis</name>
    <dbReference type="NCBI Taxonomy" id="154288"/>
    <lineage>
        <taxon>Bacteria</taxon>
        <taxon>Bacillati</taxon>
        <taxon>Bacillota</taxon>
        <taxon>Erysipelotrichia</taxon>
        <taxon>Erysipelotrichales</taxon>
        <taxon>Turicibacteraceae</taxon>
        <taxon>Turicibacter</taxon>
    </lineage>
</organism>
<accession>A0A173R0G2</accession>